<keyword evidence="13" id="KW-0003">3Fe-4S</keyword>
<evidence type="ECO:0000256" key="7">
    <source>
        <dbReference type="ARBA" id="ARBA00022532"/>
    </source>
</evidence>
<feature type="domain" description="4Fe-4S ferredoxin-type" evidence="16">
    <location>
        <begin position="123"/>
        <end position="152"/>
    </location>
</feature>
<dbReference type="InterPro" id="IPR004489">
    <property type="entry name" value="Succ_DH/fum_Rdtase_Fe-S"/>
</dbReference>
<dbReference type="InterPro" id="IPR025192">
    <property type="entry name" value="Succ_DH/fum_Rdtase_N"/>
</dbReference>
<evidence type="ECO:0000256" key="10">
    <source>
        <dbReference type="ARBA" id="ARBA00023002"/>
    </source>
</evidence>
<evidence type="ECO:0000313" key="17">
    <source>
        <dbReference type="EMBL" id="SFV49997.1"/>
    </source>
</evidence>
<evidence type="ECO:0000256" key="8">
    <source>
        <dbReference type="ARBA" id="ARBA00022714"/>
    </source>
</evidence>
<dbReference type="GO" id="GO:0051537">
    <property type="term" value="F:2 iron, 2 sulfur cluster binding"/>
    <property type="evidence" value="ECO:0007669"/>
    <property type="project" value="UniProtKB-KW"/>
</dbReference>
<dbReference type="InterPro" id="IPR009051">
    <property type="entry name" value="Helical_ferredxn"/>
</dbReference>
<evidence type="ECO:0000256" key="1">
    <source>
        <dbReference type="ARBA" id="ARBA00001927"/>
    </source>
</evidence>
<dbReference type="GO" id="GO:0022904">
    <property type="term" value="P:respiratory electron transport chain"/>
    <property type="evidence" value="ECO:0007669"/>
    <property type="project" value="TreeGrafter"/>
</dbReference>
<dbReference type="InterPro" id="IPR001041">
    <property type="entry name" value="2Fe-2S_ferredoxin-type"/>
</dbReference>
<evidence type="ECO:0000256" key="14">
    <source>
        <dbReference type="ARBA" id="ARBA00034078"/>
    </source>
</evidence>
<dbReference type="GO" id="GO:0009055">
    <property type="term" value="F:electron transfer activity"/>
    <property type="evidence" value="ECO:0007669"/>
    <property type="project" value="InterPro"/>
</dbReference>
<dbReference type="InterPro" id="IPR017896">
    <property type="entry name" value="4Fe4S_Fe-S-bd"/>
</dbReference>
<dbReference type="PROSITE" id="PS00197">
    <property type="entry name" value="2FE2S_FER_1"/>
    <property type="match status" value="1"/>
</dbReference>
<keyword evidence="10" id="KW-0560">Oxidoreductase</keyword>
<evidence type="ECO:0000259" key="15">
    <source>
        <dbReference type="PROSITE" id="PS51085"/>
    </source>
</evidence>
<dbReference type="InterPro" id="IPR012675">
    <property type="entry name" value="Beta-grasp_dom_sf"/>
</dbReference>
<dbReference type="Pfam" id="PF13183">
    <property type="entry name" value="Fer4_8"/>
    <property type="match status" value="1"/>
</dbReference>
<name>A0A1W1B939_9ZZZZ</name>
<sequence length="237" mass="26327">MNISIRRFIKEQEPQSYIQEYEIPESMTLLAALQHIKATEDPTLTFGVGCRSGICGVCSVRVNGREELACSYMPKDGDHIEPLNYHKIERDLIVEKSQAKATLKNSTAWLHQSRQATITSKDEKLTELQSDCILCSSCYSACPVFAVNPDFLGPFALTRVYRYTADPREGDVKSAIDAIQSNGVWDCTLCGECTAVCPQGIDPKMDITMLRGTSSQYGYMDPNFSSMNFGFDPNGGF</sequence>
<dbReference type="PANTHER" id="PTHR11921:SF29">
    <property type="entry name" value="SUCCINATE DEHYDROGENASE [UBIQUINONE] IRON-SULFUR SUBUNIT, MITOCHONDRIAL"/>
    <property type="match status" value="1"/>
</dbReference>
<dbReference type="Gene3D" id="3.10.20.30">
    <property type="match status" value="1"/>
</dbReference>
<evidence type="ECO:0000259" key="16">
    <source>
        <dbReference type="PROSITE" id="PS51379"/>
    </source>
</evidence>
<accession>A0A1W1B939</accession>
<gene>
    <name evidence="17" type="ORF">MNB_SV-6-1088</name>
</gene>
<feature type="domain" description="2Fe-2S ferredoxin-type" evidence="15">
    <location>
        <begin position="1"/>
        <end position="86"/>
    </location>
</feature>
<keyword evidence="11" id="KW-0408">Iron</keyword>
<dbReference type="GO" id="GO:0006099">
    <property type="term" value="P:tricarboxylic acid cycle"/>
    <property type="evidence" value="ECO:0007669"/>
    <property type="project" value="UniProtKB-KW"/>
</dbReference>
<dbReference type="PROSITE" id="PS51085">
    <property type="entry name" value="2FE2S_FER_2"/>
    <property type="match status" value="1"/>
</dbReference>
<evidence type="ECO:0000256" key="3">
    <source>
        <dbReference type="ARBA" id="ARBA00005163"/>
    </source>
</evidence>
<evidence type="ECO:0000256" key="9">
    <source>
        <dbReference type="ARBA" id="ARBA00022723"/>
    </source>
</evidence>
<dbReference type="SUPFAM" id="SSF46548">
    <property type="entry name" value="alpha-helical ferredoxin"/>
    <property type="match status" value="1"/>
</dbReference>
<dbReference type="Pfam" id="PF13085">
    <property type="entry name" value="Fer2_3"/>
    <property type="match status" value="1"/>
</dbReference>
<evidence type="ECO:0000256" key="13">
    <source>
        <dbReference type="ARBA" id="ARBA00023291"/>
    </source>
</evidence>
<dbReference type="PROSITE" id="PS51379">
    <property type="entry name" value="4FE4S_FER_2"/>
    <property type="match status" value="2"/>
</dbReference>
<evidence type="ECO:0000256" key="2">
    <source>
        <dbReference type="ARBA" id="ARBA00001966"/>
    </source>
</evidence>
<dbReference type="EC" id="1.3.5.1" evidence="5"/>
<protein>
    <recommendedName>
        <fullName evidence="5">succinate dehydrogenase</fullName>
        <ecNumber evidence="5">1.3.5.1</ecNumber>
    </recommendedName>
</protein>
<comment type="cofactor">
    <cofactor evidence="14">
        <name>[2Fe-2S] cluster</name>
        <dbReference type="ChEBI" id="CHEBI:190135"/>
    </cofactor>
</comment>
<dbReference type="InterPro" id="IPR036010">
    <property type="entry name" value="2Fe-2S_ferredoxin-like_sf"/>
</dbReference>
<evidence type="ECO:0000256" key="5">
    <source>
        <dbReference type="ARBA" id="ARBA00012792"/>
    </source>
</evidence>
<dbReference type="InterPro" id="IPR050573">
    <property type="entry name" value="SDH/FRD_Iron-Sulfur"/>
</dbReference>
<comment type="cofactor">
    <cofactor evidence="2">
        <name>[4Fe-4S] cluster</name>
        <dbReference type="ChEBI" id="CHEBI:49883"/>
    </cofactor>
</comment>
<comment type="cofactor">
    <cofactor evidence="1">
        <name>[3Fe-4S] cluster</name>
        <dbReference type="ChEBI" id="CHEBI:21137"/>
    </cofactor>
</comment>
<dbReference type="EMBL" id="FPHC01000005">
    <property type="protein sequence ID" value="SFV49997.1"/>
    <property type="molecule type" value="Genomic_DNA"/>
</dbReference>
<proteinExistence type="inferred from homology"/>
<keyword evidence="12" id="KW-0411">Iron-sulfur</keyword>
<evidence type="ECO:0000256" key="4">
    <source>
        <dbReference type="ARBA" id="ARBA00009433"/>
    </source>
</evidence>
<evidence type="ECO:0000256" key="11">
    <source>
        <dbReference type="ARBA" id="ARBA00023004"/>
    </source>
</evidence>
<evidence type="ECO:0000256" key="6">
    <source>
        <dbReference type="ARBA" id="ARBA00022485"/>
    </source>
</evidence>
<dbReference type="InterPro" id="IPR017900">
    <property type="entry name" value="4Fe4S_Fe_S_CS"/>
</dbReference>
<dbReference type="NCBIfam" id="TIGR00384">
    <property type="entry name" value="dhsB"/>
    <property type="match status" value="1"/>
</dbReference>
<dbReference type="AlphaFoldDB" id="A0A1W1B939"/>
<evidence type="ECO:0000256" key="12">
    <source>
        <dbReference type="ARBA" id="ARBA00023014"/>
    </source>
</evidence>
<dbReference type="GO" id="GO:0051539">
    <property type="term" value="F:4 iron, 4 sulfur cluster binding"/>
    <property type="evidence" value="ECO:0007669"/>
    <property type="project" value="UniProtKB-KW"/>
</dbReference>
<dbReference type="Gene3D" id="1.10.1060.10">
    <property type="entry name" value="Alpha-helical ferredoxin"/>
    <property type="match status" value="1"/>
</dbReference>
<keyword evidence="9" id="KW-0479">Metal-binding</keyword>
<keyword evidence="7" id="KW-0816">Tricarboxylic acid cycle</keyword>
<reference evidence="17" key="1">
    <citation type="submission" date="2016-10" db="EMBL/GenBank/DDBJ databases">
        <authorList>
            <person name="de Groot N.N."/>
        </authorList>
    </citation>
    <scope>NUCLEOTIDE SEQUENCE</scope>
</reference>
<keyword evidence="6" id="KW-0004">4Fe-4S</keyword>
<dbReference type="InterPro" id="IPR006058">
    <property type="entry name" value="2Fe2S_fd_BS"/>
</dbReference>
<dbReference type="GO" id="GO:0008177">
    <property type="term" value="F:succinate dehydrogenase (quinone) activity"/>
    <property type="evidence" value="ECO:0007669"/>
    <property type="project" value="UniProtKB-EC"/>
</dbReference>
<dbReference type="PANTHER" id="PTHR11921">
    <property type="entry name" value="SUCCINATE DEHYDROGENASE IRON-SULFUR PROTEIN"/>
    <property type="match status" value="1"/>
</dbReference>
<comment type="pathway">
    <text evidence="3">Carbohydrate metabolism; tricarboxylic acid cycle.</text>
</comment>
<dbReference type="SUPFAM" id="SSF54292">
    <property type="entry name" value="2Fe-2S ferredoxin-like"/>
    <property type="match status" value="1"/>
</dbReference>
<comment type="similarity">
    <text evidence="4">Belongs to the succinate dehydrogenase/fumarate reductase iron-sulfur protein family.</text>
</comment>
<organism evidence="17">
    <name type="scientific">hydrothermal vent metagenome</name>
    <dbReference type="NCBI Taxonomy" id="652676"/>
    <lineage>
        <taxon>unclassified sequences</taxon>
        <taxon>metagenomes</taxon>
        <taxon>ecological metagenomes</taxon>
    </lineage>
</organism>
<keyword evidence="8" id="KW-0001">2Fe-2S</keyword>
<dbReference type="CDD" id="cd00207">
    <property type="entry name" value="fer2"/>
    <property type="match status" value="1"/>
</dbReference>
<feature type="domain" description="4Fe-4S ferredoxin-type" evidence="16">
    <location>
        <begin position="177"/>
        <end position="206"/>
    </location>
</feature>
<dbReference type="GO" id="GO:0046872">
    <property type="term" value="F:metal ion binding"/>
    <property type="evidence" value="ECO:0007669"/>
    <property type="project" value="UniProtKB-KW"/>
</dbReference>
<dbReference type="GO" id="GO:0051538">
    <property type="term" value="F:3 iron, 4 sulfur cluster binding"/>
    <property type="evidence" value="ECO:0007669"/>
    <property type="project" value="UniProtKB-KW"/>
</dbReference>
<dbReference type="PROSITE" id="PS00198">
    <property type="entry name" value="4FE4S_FER_1"/>
    <property type="match status" value="2"/>
</dbReference>